<name>A0A2P8I1G5_SACCR</name>
<dbReference type="Proteomes" id="UP000241118">
    <property type="component" value="Unassembled WGS sequence"/>
</dbReference>
<comment type="caution">
    <text evidence="1">The sequence shown here is derived from an EMBL/GenBank/DDBJ whole genome shotgun (WGS) entry which is preliminary data.</text>
</comment>
<reference evidence="1 2" key="1">
    <citation type="submission" date="2018-03" db="EMBL/GenBank/DDBJ databases">
        <title>Genomic Encyclopedia of Type Strains, Phase III (KMG-III): the genomes of soil and plant-associated and newly described type strains.</title>
        <authorList>
            <person name="Whitman W."/>
        </authorList>
    </citation>
    <scope>NUCLEOTIDE SEQUENCE [LARGE SCALE GENOMIC DNA]</scope>
    <source>
        <strain evidence="1 2">CGMCC 4.7097</strain>
    </source>
</reference>
<sequence length="39" mass="4307">MDTFETEPFEEIVPDEPAATPLTLTITLVASDVDDQPEE</sequence>
<accession>A0A2P8I1G5</accession>
<organism evidence="1 2">
    <name type="scientific">Saccharothrix carnea</name>
    <dbReference type="NCBI Taxonomy" id="1280637"/>
    <lineage>
        <taxon>Bacteria</taxon>
        <taxon>Bacillati</taxon>
        <taxon>Actinomycetota</taxon>
        <taxon>Actinomycetes</taxon>
        <taxon>Pseudonocardiales</taxon>
        <taxon>Pseudonocardiaceae</taxon>
        <taxon>Saccharothrix</taxon>
    </lineage>
</organism>
<protein>
    <submittedName>
        <fullName evidence="1">Uncharacterized protein</fullName>
    </submittedName>
</protein>
<proteinExistence type="predicted"/>
<evidence type="ECO:0000313" key="1">
    <source>
        <dbReference type="EMBL" id="PSL52298.1"/>
    </source>
</evidence>
<keyword evidence="2" id="KW-1185">Reference proteome</keyword>
<dbReference type="AlphaFoldDB" id="A0A2P8I1G5"/>
<gene>
    <name evidence="1" type="ORF">B0I31_114125</name>
</gene>
<evidence type="ECO:0000313" key="2">
    <source>
        <dbReference type="Proteomes" id="UP000241118"/>
    </source>
</evidence>
<dbReference type="EMBL" id="PYAX01000014">
    <property type="protein sequence ID" value="PSL52298.1"/>
    <property type="molecule type" value="Genomic_DNA"/>
</dbReference>